<evidence type="ECO:0000313" key="2">
    <source>
        <dbReference type="EMBL" id="KAK5834033.1"/>
    </source>
</evidence>
<proteinExistence type="predicted"/>
<name>A0ABR0Q4X1_GOSAR</name>
<evidence type="ECO:0000313" key="3">
    <source>
        <dbReference type="Proteomes" id="UP001358586"/>
    </source>
</evidence>
<keyword evidence="3" id="KW-1185">Reference proteome</keyword>
<dbReference type="InterPro" id="IPR026960">
    <property type="entry name" value="RVT-Znf"/>
</dbReference>
<comment type="caution">
    <text evidence="2">The sequence shown here is derived from an EMBL/GenBank/DDBJ whole genome shotgun (WGS) entry which is preliminary data.</text>
</comment>
<organism evidence="2 3">
    <name type="scientific">Gossypium arboreum</name>
    <name type="common">Tree cotton</name>
    <name type="synonym">Gossypium nanking</name>
    <dbReference type="NCBI Taxonomy" id="29729"/>
    <lineage>
        <taxon>Eukaryota</taxon>
        <taxon>Viridiplantae</taxon>
        <taxon>Streptophyta</taxon>
        <taxon>Embryophyta</taxon>
        <taxon>Tracheophyta</taxon>
        <taxon>Spermatophyta</taxon>
        <taxon>Magnoliopsida</taxon>
        <taxon>eudicotyledons</taxon>
        <taxon>Gunneridae</taxon>
        <taxon>Pentapetalae</taxon>
        <taxon>rosids</taxon>
        <taxon>malvids</taxon>
        <taxon>Malvales</taxon>
        <taxon>Malvaceae</taxon>
        <taxon>Malvoideae</taxon>
        <taxon>Gossypium</taxon>
    </lineage>
</organism>
<dbReference type="Pfam" id="PF13966">
    <property type="entry name" value="zf-RVT"/>
    <property type="match status" value="1"/>
</dbReference>
<sequence>MIEEKWVQEEIEAVLINVFAPTMCSSRELYEGVNRFEKPVYKSMDYRRDFNVVRYRSERSNCMGTEKGSRDFDSFIHNCKLIDLPLLGKKFTWYSPDNRRRRLTRFLLEEFWLIQIKDLHQLGLKIIKAIDRVPTKDFLVKRGEHLQNIMNVCLWCEREQERADHLLFKCRFIVGFWRRIFIWWDVG</sequence>
<reference evidence="2 3" key="1">
    <citation type="submission" date="2023-03" db="EMBL/GenBank/DDBJ databases">
        <title>WGS of Gossypium arboreum.</title>
        <authorList>
            <person name="Yu D."/>
        </authorList>
    </citation>
    <scope>NUCLEOTIDE SEQUENCE [LARGE SCALE GENOMIC DNA]</scope>
    <source>
        <tissue evidence="2">Leaf</tissue>
    </source>
</reference>
<protein>
    <recommendedName>
        <fullName evidence="1">Reverse transcriptase zinc-binding domain-containing protein</fullName>
    </recommendedName>
</protein>
<dbReference type="InterPro" id="IPR036691">
    <property type="entry name" value="Endo/exonu/phosph_ase_sf"/>
</dbReference>
<dbReference type="SUPFAM" id="SSF56219">
    <property type="entry name" value="DNase I-like"/>
    <property type="match status" value="1"/>
</dbReference>
<evidence type="ECO:0000259" key="1">
    <source>
        <dbReference type="Pfam" id="PF13966"/>
    </source>
</evidence>
<dbReference type="EMBL" id="JARKNE010000005">
    <property type="protein sequence ID" value="KAK5834033.1"/>
    <property type="molecule type" value="Genomic_DNA"/>
</dbReference>
<gene>
    <name evidence="2" type="ORF">PVK06_017904</name>
</gene>
<accession>A0ABR0Q4X1</accession>
<dbReference type="Gene3D" id="3.60.10.10">
    <property type="entry name" value="Endonuclease/exonuclease/phosphatase"/>
    <property type="match status" value="1"/>
</dbReference>
<dbReference type="Proteomes" id="UP001358586">
    <property type="component" value="Chromosome 5"/>
</dbReference>
<feature type="domain" description="Reverse transcriptase zinc-binding" evidence="1">
    <location>
        <begin position="131"/>
        <end position="177"/>
    </location>
</feature>